<name>A0ABP0XAP2_9BRYO</name>
<dbReference type="InterPro" id="IPR036987">
    <property type="entry name" value="SRA-YDG_sf"/>
</dbReference>
<evidence type="ECO:0000256" key="1">
    <source>
        <dbReference type="ARBA" id="ARBA00004286"/>
    </source>
</evidence>
<dbReference type="Pfam" id="PF02182">
    <property type="entry name" value="SAD_SRA"/>
    <property type="match status" value="1"/>
</dbReference>
<dbReference type="InterPro" id="IPR015947">
    <property type="entry name" value="PUA-like_sf"/>
</dbReference>
<dbReference type="Proteomes" id="UP001497444">
    <property type="component" value="Chromosome 7"/>
</dbReference>
<evidence type="ECO:0000256" key="4">
    <source>
        <dbReference type="SAM" id="MobiDB-lite"/>
    </source>
</evidence>
<dbReference type="InterPro" id="IPR051357">
    <property type="entry name" value="H3K9_HMTase_SUVAR3-9"/>
</dbReference>
<feature type="compositionally biased region" description="Acidic residues" evidence="4">
    <location>
        <begin position="201"/>
        <end position="210"/>
    </location>
</feature>
<dbReference type="Gene3D" id="2.30.280.10">
    <property type="entry name" value="SRA-YDG"/>
    <property type="match status" value="1"/>
</dbReference>
<evidence type="ECO:0000313" key="6">
    <source>
        <dbReference type="EMBL" id="CAK9276199.1"/>
    </source>
</evidence>
<proteinExistence type="predicted"/>
<feature type="region of interest" description="Disordered" evidence="4">
    <location>
        <begin position="201"/>
        <end position="224"/>
    </location>
</feature>
<organism evidence="6 7">
    <name type="scientific">Sphagnum jensenii</name>
    <dbReference type="NCBI Taxonomy" id="128206"/>
    <lineage>
        <taxon>Eukaryota</taxon>
        <taxon>Viridiplantae</taxon>
        <taxon>Streptophyta</taxon>
        <taxon>Embryophyta</taxon>
        <taxon>Bryophyta</taxon>
        <taxon>Sphagnophytina</taxon>
        <taxon>Sphagnopsida</taxon>
        <taxon>Sphagnales</taxon>
        <taxon>Sphagnaceae</taxon>
        <taxon>Sphagnum</taxon>
    </lineage>
</organism>
<comment type="subcellular location">
    <subcellularLocation>
        <location evidence="1">Chromosome</location>
    </subcellularLocation>
    <subcellularLocation>
        <location evidence="3">Nucleus</location>
    </subcellularLocation>
</comment>
<dbReference type="SMART" id="SM00466">
    <property type="entry name" value="SRA"/>
    <property type="match status" value="1"/>
</dbReference>
<dbReference type="PANTHER" id="PTHR45660">
    <property type="entry name" value="HISTONE-LYSINE N-METHYLTRANSFERASE SETMAR"/>
    <property type="match status" value="1"/>
</dbReference>
<gene>
    <name evidence="6" type="ORF">CSSPJE1EN1_LOCUS21677</name>
</gene>
<keyword evidence="7" id="KW-1185">Reference proteome</keyword>
<dbReference type="PROSITE" id="PS51015">
    <property type="entry name" value="YDG"/>
    <property type="match status" value="1"/>
</dbReference>
<evidence type="ECO:0000256" key="2">
    <source>
        <dbReference type="ARBA" id="ARBA00023242"/>
    </source>
</evidence>
<evidence type="ECO:0000313" key="7">
    <source>
        <dbReference type="Proteomes" id="UP001497444"/>
    </source>
</evidence>
<feature type="region of interest" description="Disordered" evidence="4">
    <location>
        <begin position="294"/>
        <end position="330"/>
    </location>
</feature>
<protein>
    <recommendedName>
        <fullName evidence="5">YDG domain-containing protein</fullName>
    </recommendedName>
</protein>
<sequence>MQHPGVSVQAVADVAPGLSNWLSEGHSASTGQLSLKREHDEFVEQKIDLKRPKLEQRDSGCMLGQYCEEKGMESFSTNANFPANCTDLTGLLEALSEEPGSPICLELDDVDMYDSDSEQGMEQPSEAKFWREGGSSSCVIVLDSDSEDDKSNVQERCSKDSDAELVAVMGSHNNFCDGPLALEWKKVECGLTEDSMKVLSVDDEEDEEGDYTASRRFQHPSPMPPATMPGHLQDTGAPCRPSQAMRNAHGAANRRIKGTKHAKCQGKSRLAKMRRKFNVAQRSLMISAESLKSGFSVPRKPLSPQTKTPRDDALSSARKPSYAGQPRQPAAGLSLQLVPIKNEINDNTVSTARDKVLSTLRLYAEHFQQSKCDELHQRPKFIMQKPPGDPLESSTLVPRFRADIEAYNRVKAVTKLPPLIVGKVPGIEVGDMYNYRHEMAVVGLHHLPNVGIAYGLDPKEKIPTATAVVICPNGFYAENIDEGHKVLYCGQGGRLDRAQSSRITEDQKFEKGNKALCLNYERKLPVRLIRAHSYVGGSSTKAKLLGYTYDGLYKIVHKEHTLSPKSGTLVYKFELARMQDQPPIPPCLSGCTAHAWNQAHPAPLQIIASEEDIDVPGVVRDLQGRAF</sequence>
<keyword evidence="2 3" id="KW-0539">Nucleus</keyword>
<evidence type="ECO:0000259" key="5">
    <source>
        <dbReference type="PROSITE" id="PS51015"/>
    </source>
</evidence>
<accession>A0ABP0XAP2</accession>
<feature type="domain" description="YDG" evidence="5">
    <location>
        <begin position="422"/>
        <end position="577"/>
    </location>
</feature>
<dbReference type="EMBL" id="OZ020102">
    <property type="protein sequence ID" value="CAK9276199.1"/>
    <property type="molecule type" value="Genomic_DNA"/>
</dbReference>
<dbReference type="SUPFAM" id="SSF88697">
    <property type="entry name" value="PUA domain-like"/>
    <property type="match status" value="1"/>
</dbReference>
<reference evidence="6" key="1">
    <citation type="submission" date="2024-02" db="EMBL/GenBank/DDBJ databases">
        <authorList>
            <consortium name="ELIXIR-Norway"/>
            <consortium name="Elixir Norway"/>
        </authorList>
    </citation>
    <scope>NUCLEOTIDE SEQUENCE</scope>
</reference>
<evidence type="ECO:0000256" key="3">
    <source>
        <dbReference type="PROSITE-ProRule" id="PRU00358"/>
    </source>
</evidence>
<dbReference type="InterPro" id="IPR003105">
    <property type="entry name" value="SRA_YDG"/>
</dbReference>
<dbReference type="PANTHER" id="PTHR45660:SF13">
    <property type="entry name" value="HISTONE-LYSINE N-METHYLTRANSFERASE SETMAR"/>
    <property type="match status" value="1"/>
</dbReference>